<evidence type="ECO:0000256" key="4">
    <source>
        <dbReference type="ARBA" id="ARBA00022946"/>
    </source>
</evidence>
<dbReference type="PANTHER" id="PTHR45717:SF8">
    <property type="entry name" value="OS01G0301000 PROTEIN"/>
    <property type="match status" value="1"/>
</dbReference>
<dbReference type="GO" id="GO:0005739">
    <property type="term" value="C:mitochondrion"/>
    <property type="evidence" value="ECO:0007669"/>
    <property type="project" value="UniProtKB-SubCell"/>
</dbReference>
<feature type="repeat" description="PPR" evidence="6">
    <location>
        <begin position="215"/>
        <end position="249"/>
    </location>
</feature>
<dbReference type="Pfam" id="PF13041">
    <property type="entry name" value="PPR_2"/>
    <property type="match status" value="1"/>
</dbReference>
<name>A0ABD2ZEB7_9GENT</name>
<comment type="caution">
    <text evidence="7">The sequence shown here is derived from an EMBL/GenBank/DDBJ whole genome shotgun (WGS) entry which is preliminary data.</text>
</comment>
<dbReference type="GO" id="GO:0003729">
    <property type="term" value="F:mRNA binding"/>
    <property type="evidence" value="ECO:0007669"/>
    <property type="project" value="UniProtKB-ARBA"/>
</dbReference>
<organism evidence="7 8">
    <name type="scientific">Cinchona calisaya</name>
    <dbReference type="NCBI Taxonomy" id="153742"/>
    <lineage>
        <taxon>Eukaryota</taxon>
        <taxon>Viridiplantae</taxon>
        <taxon>Streptophyta</taxon>
        <taxon>Embryophyta</taxon>
        <taxon>Tracheophyta</taxon>
        <taxon>Spermatophyta</taxon>
        <taxon>Magnoliopsida</taxon>
        <taxon>eudicotyledons</taxon>
        <taxon>Gunneridae</taxon>
        <taxon>Pentapetalae</taxon>
        <taxon>asterids</taxon>
        <taxon>lamiids</taxon>
        <taxon>Gentianales</taxon>
        <taxon>Rubiaceae</taxon>
        <taxon>Cinchonoideae</taxon>
        <taxon>Cinchoneae</taxon>
        <taxon>Cinchona</taxon>
    </lineage>
</organism>
<evidence type="ECO:0000256" key="2">
    <source>
        <dbReference type="ARBA" id="ARBA00007626"/>
    </source>
</evidence>
<reference evidence="7 8" key="1">
    <citation type="submission" date="2024-11" db="EMBL/GenBank/DDBJ databases">
        <title>A near-complete genome assembly of Cinchona calisaya.</title>
        <authorList>
            <person name="Lian D.C."/>
            <person name="Zhao X.W."/>
            <person name="Wei L."/>
        </authorList>
    </citation>
    <scope>NUCLEOTIDE SEQUENCE [LARGE SCALE GENOMIC DNA]</scope>
    <source>
        <tissue evidence="7">Nenye</tissue>
    </source>
</reference>
<dbReference type="FunFam" id="1.25.40.10:FF:000385">
    <property type="entry name" value="Pentatricopeptide repeat-containing protein mitochondrial"/>
    <property type="match status" value="1"/>
</dbReference>
<proteinExistence type="inferred from homology"/>
<evidence type="ECO:0000256" key="1">
    <source>
        <dbReference type="ARBA" id="ARBA00004173"/>
    </source>
</evidence>
<accession>A0ABD2ZEB7</accession>
<feature type="repeat" description="PPR" evidence="6">
    <location>
        <begin position="180"/>
        <end position="214"/>
    </location>
</feature>
<keyword evidence="5" id="KW-0496">Mitochondrion</keyword>
<dbReference type="InterPro" id="IPR011990">
    <property type="entry name" value="TPR-like_helical_dom_sf"/>
</dbReference>
<evidence type="ECO:0000313" key="8">
    <source>
        <dbReference type="Proteomes" id="UP001630127"/>
    </source>
</evidence>
<keyword evidence="4" id="KW-0809">Transit peptide</keyword>
<evidence type="ECO:0008006" key="9">
    <source>
        <dbReference type="Google" id="ProtNLM"/>
    </source>
</evidence>
<dbReference type="Proteomes" id="UP001630127">
    <property type="component" value="Unassembled WGS sequence"/>
</dbReference>
<dbReference type="SUPFAM" id="SSF48452">
    <property type="entry name" value="TPR-like"/>
    <property type="match status" value="1"/>
</dbReference>
<sequence length="512" mass="58326">MMKNVVLGHRKSTRVAAQALTRGLCNTMAMKVEAEMTVGEQPGKAGRLYNRLSALGAKKGLVAATINEYLREGRMARKDDLMRCVRELRKFGRHHQALEIMEWMDKRNIHLSHRDHAARLDLTCKVQGISAAEHYFSSLPPSAKNHFAYGALLNCYCVEKMKDKALDLFEKMDEMQIAPSSLAFNNLMSLYIRLGQPEMVPPLVDEMKKRNVPLSTFTYNILMNSYSRLDDIEGVERVFEDIMQESGKLYDWTTFSNLAVAYVNAGLHEKARLALKKVEQEMGPRNREAFHYLISLYAGISNLGEVHRIWKSLKSSLRTITNLSYLTMLQALNKLNDIDGLEKCFQEWESASTSYDIRLANVAIAAYLRHDMAEEAKSVLRVARERSSGPFFIALEMLMMFCLKNRRVKLALQYMEFAVSVSGLNGSEWHPKSDSTSQFLSCFEEEKDVDSAEEFCQYLKKVNCLDHSVYKSLLQTYIAAGKTAPNMRTRIEGDGIEICSELQNLLENVSHE</sequence>
<dbReference type="AlphaFoldDB" id="A0ABD2ZEB7"/>
<evidence type="ECO:0000256" key="3">
    <source>
        <dbReference type="ARBA" id="ARBA00022737"/>
    </source>
</evidence>
<gene>
    <name evidence="7" type="ORF">ACH5RR_019948</name>
</gene>
<evidence type="ECO:0000256" key="5">
    <source>
        <dbReference type="ARBA" id="ARBA00023128"/>
    </source>
</evidence>
<feature type="repeat" description="PPR" evidence="6">
    <location>
        <begin position="145"/>
        <end position="179"/>
    </location>
</feature>
<dbReference type="InterPro" id="IPR002885">
    <property type="entry name" value="PPR_rpt"/>
</dbReference>
<protein>
    <recommendedName>
        <fullName evidence="9">Pentatricopeptide repeat-containing protein</fullName>
    </recommendedName>
</protein>
<keyword evidence="8" id="KW-1185">Reference proteome</keyword>
<evidence type="ECO:0000256" key="6">
    <source>
        <dbReference type="PROSITE-ProRule" id="PRU00708"/>
    </source>
</evidence>
<dbReference type="NCBIfam" id="TIGR00756">
    <property type="entry name" value="PPR"/>
    <property type="match status" value="2"/>
</dbReference>
<keyword evidence="3" id="KW-0677">Repeat</keyword>
<evidence type="ECO:0000313" key="7">
    <source>
        <dbReference type="EMBL" id="KAL3517359.1"/>
    </source>
</evidence>
<comment type="similarity">
    <text evidence="2">Belongs to the PPR family. P subfamily.</text>
</comment>
<dbReference type="EMBL" id="JBJUIK010000009">
    <property type="protein sequence ID" value="KAL3517359.1"/>
    <property type="molecule type" value="Genomic_DNA"/>
</dbReference>
<dbReference type="Gene3D" id="1.25.40.10">
    <property type="entry name" value="Tetratricopeptide repeat domain"/>
    <property type="match status" value="2"/>
</dbReference>
<comment type="subcellular location">
    <subcellularLocation>
        <location evidence="1">Mitochondrion</location>
    </subcellularLocation>
</comment>
<dbReference type="PANTHER" id="PTHR45717">
    <property type="entry name" value="OS12G0527900 PROTEIN"/>
    <property type="match status" value="1"/>
</dbReference>
<dbReference type="PROSITE" id="PS51375">
    <property type="entry name" value="PPR"/>
    <property type="match status" value="3"/>
</dbReference>
<dbReference type="Pfam" id="PF01535">
    <property type="entry name" value="PPR"/>
    <property type="match status" value="1"/>
</dbReference>